<organism evidence="2 3">
    <name type="scientific">Mytilus coruscus</name>
    <name type="common">Sea mussel</name>
    <dbReference type="NCBI Taxonomy" id="42192"/>
    <lineage>
        <taxon>Eukaryota</taxon>
        <taxon>Metazoa</taxon>
        <taxon>Spiralia</taxon>
        <taxon>Lophotrochozoa</taxon>
        <taxon>Mollusca</taxon>
        <taxon>Bivalvia</taxon>
        <taxon>Autobranchia</taxon>
        <taxon>Pteriomorphia</taxon>
        <taxon>Mytilida</taxon>
        <taxon>Mytiloidea</taxon>
        <taxon>Mytilidae</taxon>
        <taxon>Mytilinae</taxon>
        <taxon>Mytilus</taxon>
    </lineage>
</organism>
<dbReference type="OrthoDB" id="10429501at2759"/>
<accession>A0A6J8D6P7</accession>
<feature type="coiled-coil region" evidence="1">
    <location>
        <begin position="41"/>
        <end position="75"/>
    </location>
</feature>
<keyword evidence="1" id="KW-0175">Coiled coil</keyword>
<protein>
    <submittedName>
        <fullName evidence="2">Uncharacterized protein</fullName>
    </submittedName>
</protein>
<dbReference type="Proteomes" id="UP000507470">
    <property type="component" value="Unassembled WGS sequence"/>
</dbReference>
<gene>
    <name evidence="2" type="ORF">MCOR_36728</name>
</gene>
<evidence type="ECO:0000313" key="2">
    <source>
        <dbReference type="EMBL" id="CAC5402780.1"/>
    </source>
</evidence>
<evidence type="ECO:0000313" key="3">
    <source>
        <dbReference type="Proteomes" id="UP000507470"/>
    </source>
</evidence>
<dbReference type="EMBL" id="CACVKT020006634">
    <property type="protein sequence ID" value="CAC5402780.1"/>
    <property type="molecule type" value="Genomic_DNA"/>
</dbReference>
<sequence length="258" mass="29483">MMLNENNELEKELGDLRDKMCHSKTKHTQALKMKSYFKGKYQSVKIKAEESKSDSKKYEKEINYLQKQVEGLQAMADDNKTEKLEMFSGGRYKIEIRQVNMDLVGNGVAIERCEVIVRSVLNNLLNIEVDRLPKKRLASIIAIEAHVLSQAQAAETMLKGSNFTENIPPQVVTLNNATENTVLVKKAKKNKKSKRTNANKQSNLINDELAFQVNKYYAVAFTDRWYPGRCSELVDKDTAFLEFVHPSGKNYKLTGLQR</sequence>
<keyword evidence="3" id="KW-1185">Reference proteome</keyword>
<name>A0A6J8D6P7_MYTCO</name>
<dbReference type="AlphaFoldDB" id="A0A6J8D6P7"/>
<reference evidence="2 3" key="1">
    <citation type="submission" date="2020-06" db="EMBL/GenBank/DDBJ databases">
        <authorList>
            <person name="Li R."/>
            <person name="Bekaert M."/>
        </authorList>
    </citation>
    <scope>NUCLEOTIDE SEQUENCE [LARGE SCALE GENOMIC DNA]</scope>
    <source>
        <strain evidence="3">wild</strain>
    </source>
</reference>
<evidence type="ECO:0000256" key="1">
    <source>
        <dbReference type="SAM" id="Coils"/>
    </source>
</evidence>
<proteinExistence type="predicted"/>